<evidence type="ECO:0000313" key="2">
    <source>
        <dbReference type="Proteomes" id="UP001162131"/>
    </source>
</evidence>
<sequence>MEPIKRSAQKRSKILTQELNKKILELSSLEKYLQEQQKKYLSGELSNYELTRISLEKEFENISLIEISPEERKFLSEISSEFMTAYSKYIDAWNSIKTSLKIFAEQLNFESKFMYSTCGAPSKTGVMVYDIKNSRLSQAEIKVPESFDKACLVQLPNWELFSFGCWEFSSAKAYIFDLKTLSIKRRLPNGPNASWCVGVYYQNCIFIFGGMFELQILDIAYKFDLATNHWIRLTPIPVPSFGCSCLVFQENILICGFFFKKLYKFDRKIESYSELPFVSVTECRLKLLATFNLRVYLIEIDGKVMESEIGNEYNWNKIGDIKLGEEYGFIHAKQCDSCLYGVLFGIDTVSCFKFDLKKKKMEEGRVEVDSLDACI</sequence>
<organism evidence="1 2">
    <name type="scientific">Blepharisma stoltei</name>
    <dbReference type="NCBI Taxonomy" id="1481888"/>
    <lineage>
        <taxon>Eukaryota</taxon>
        <taxon>Sar</taxon>
        <taxon>Alveolata</taxon>
        <taxon>Ciliophora</taxon>
        <taxon>Postciliodesmatophora</taxon>
        <taxon>Heterotrichea</taxon>
        <taxon>Heterotrichida</taxon>
        <taxon>Blepharismidae</taxon>
        <taxon>Blepharisma</taxon>
    </lineage>
</organism>
<name>A0AAU9JHK8_9CILI</name>
<evidence type="ECO:0000313" key="1">
    <source>
        <dbReference type="EMBL" id="CAG9323914.1"/>
    </source>
</evidence>
<comment type="caution">
    <text evidence="1">The sequence shown here is derived from an EMBL/GenBank/DDBJ whole genome shotgun (WGS) entry which is preliminary data.</text>
</comment>
<accession>A0AAU9JHK8</accession>
<protein>
    <recommendedName>
        <fullName evidence="3">Kelch motif family protein</fullName>
    </recommendedName>
</protein>
<dbReference type="Gene3D" id="2.120.10.80">
    <property type="entry name" value="Kelch-type beta propeller"/>
    <property type="match status" value="1"/>
</dbReference>
<keyword evidence="2" id="KW-1185">Reference proteome</keyword>
<proteinExistence type="predicted"/>
<gene>
    <name evidence="1" type="ORF">BSTOLATCC_MIC34948</name>
</gene>
<dbReference type="InterPro" id="IPR015915">
    <property type="entry name" value="Kelch-typ_b-propeller"/>
</dbReference>
<dbReference type="InterPro" id="IPR006652">
    <property type="entry name" value="Kelch_1"/>
</dbReference>
<dbReference type="SUPFAM" id="SSF117281">
    <property type="entry name" value="Kelch motif"/>
    <property type="match status" value="1"/>
</dbReference>
<dbReference type="Pfam" id="PF01344">
    <property type="entry name" value="Kelch_1"/>
    <property type="match status" value="1"/>
</dbReference>
<dbReference type="SMART" id="SM00612">
    <property type="entry name" value="Kelch"/>
    <property type="match status" value="1"/>
</dbReference>
<dbReference type="AlphaFoldDB" id="A0AAU9JHK8"/>
<reference evidence="1" key="1">
    <citation type="submission" date="2021-09" db="EMBL/GenBank/DDBJ databases">
        <authorList>
            <consortium name="AG Swart"/>
            <person name="Singh M."/>
            <person name="Singh A."/>
            <person name="Seah K."/>
            <person name="Emmerich C."/>
        </authorList>
    </citation>
    <scope>NUCLEOTIDE SEQUENCE</scope>
    <source>
        <strain evidence="1">ATCC30299</strain>
    </source>
</reference>
<evidence type="ECO:0008006" key="3">
    <source>
        <dbReference type="Google" id="ProtNLM"/>
    </source>
</evidence>
<dbReference type="EMBL" id="CAJZBQ010000035">
    <property type="protein sequence ID" value="CAG9323914.1"/>
    <property type="molecule type" value="Genomic_DNA"/>
</dbReference>
<dbReference type="Proteomes" id="UP001162131">
    <property type="component" value="Unassembled WGS sequence"/>
</dbReference>